<dbReference type="Pfam" id="PF22879">
    <property type="entry name" value="AIPR_N"/>
    <property type="match status" value="1"/>
</dbReference>
<accession>A0A8T5UWT6</accession>
<gene>
    <name evidence="3" type="ORF">HAP41_0000043590</name>
</gene>
<evidence type="ECO:0000259" key="2">
    <source>
        <dbReference type="Pfam" id="PF22879"/>
    </source>
</evidence>
<reference evidence="3" key="1">
    <citation type="journal article" date="2017" name="Syst. Appl. Microbiol.">
        <title>Soybeans inoculated with root zone soils of Canadian native legumes harbour diverse and novel Bradyrhizobium spp. that possess agricultural potential.</title>
        <authorList>
            <person name="Bromfield E.S.P."/>
            <person name="Cloutier S."/>
            <person name="Tambong J.T."/>
            <person name="Tran Thi T.V."/>
        </authorList>
    </citation>
    <scope>NUCLEOTIDE SEQUENCE</scope>
    <source>
        <strain evidence="3">1S5</strain>
    </source>
</reference>
<name>A0A8T5UWT6_9BRAD</name>
<proteinExistence type="predicted"/>
<evidence type="ECO:0000259" key="1">
    <source>
        <dbReference type="Pfam" id="PF10592"/>
    </source>
</evidence>
<dbReference type="Proteomes" id="UP000551709">
    <property type="component" value="Chromosome"/>
</dbReference>
<dbReference type="Pfam" id="PF10592">
    <property type="entry name" value="AIPR"/>
    <property type="match status" value="1"/>
</dbReference>
<protein>
    <submittedName>
        <fullName evidence="3">AIPR family protein</fullName>
    </submittedName>
</protein>
<dbReference type="RefSeq" id="WP_166074923.1">
    <property type="nucleotide sequence ID" value="NZ_CP096255.1"/>
</dbReference>
<dbReference type="InterPro" id="IPR018891">
    <property type="entry name" value="AIPR_C"/>
</dbReference>
<sequence length="614" mass="67986">MTDEAMEAFARELASEVDEAIQSGDGSIYSEEEFTRIVLDRLGDEGAIENPTLLWQEGTFARTKYKITGYSIPDDEERLILVTTIHTGEVQPRALTRDEILSALQQAMKFYECSCKGLHTKIEPSNTDASELARHIYEAREQIGVLRVVLLSDGLTGLRSIDLKKAFDGTRVIVDLFGVERLQRLLGQGLRRDDIVVDFSADFGGPLPCLKASSGSADYEAYLASIPGALLADVYEKYGTRLLELNVRAFLGLRGRKSVNAGLRTTIRDLPHRFLAYNNGIVATVDSMEVEDSGNGYFGVKSVRGLQIVNGGQTTASLHRAKRQDGANLDAISVPAKIICVSGADLDEMVAAVSKSANSQNTVQPADFSANDPFHVVVEKLANNTWLSDGKGRWFYERARGSYGAAELKASFAAGQKRRFAQETPKERRFSKTDLAKYLNAWEGQAHQVSFGNQKNFQFFMQALKDEHPDGFEPDTAWFKAFVAKAILFRATLSIVRGKKFAAFQANIVAYTIASLSWACSGRIDFDMIWTRQAISPELHKLLENWVGKIDKALRKTAGNRMVSEWAKKVDCRDALRELSFDLPDKLPPELVAQAGAGGRRSSRSNIQDDALRL</sequence>
<organism evidence="3 4">
    <name type="scientific">Bradyrhizobium barranii subsp. apii</name>
    <dbReference type="NCBI Taxonomy" id="2819348"/>
    <lineage>
        <taxon>Bacteria</taxon>
        <taxon>Pseudomonadati</taxon>
        <taxon>Pseudomonadota</taxon>
        <taxon>Alphaproteobacteria</taxon>
        <taxon>Hyphomicrobiales</taxon>
        <taxon>Nitrobacteraceae</taxon>
        <taxon>Bradyrhizobium</taxon>
        <taxon>Bradyrhizobium barranii</taxon>
    </lineage>
</organism>
<evidence type="ECO:0000313" key="4">
    <source>
        <dbReference type="Proteomes" id="UP000551709"/>
    </source>
</evidence>
<feature type="domain" description="Abortive infection phage resistance protein N-terminal" evidence="2">
    <location>
        <begin position="34"/>
        <end position="184"/>
    </location>
</feature>
<dbReference type="AlphaFoldDB" id="A0A8T5UWT6"/>
<dbReference type="EMBL" id="CP096255">
    <property type="protein sequence ID" value="UPT87022.1"/>
    <property type="molecule type" value="Genomic_DNA"/>
</dbReference>
<feature type="domain" description="Abortive phage infection protein C-terminal" evidence="1">
    <location>
        <begin position="243"/>
        <end position="556"/>
    </location>
</feature>
<evidence type="ECO:0000313" key="3">
    <source>
        <dbReference type="EMBL" id="UPT87022.1"/>
    </source>
</evidence>
<reference evidence="3" key="2">
    <citation type="submission" date="2022-04" db="EMBL/GenBank/DDBJ databases">
        <authorList>
            <person name="Bromfield E.S.P."/>
            <person name="Cloutier S."/>
        </authorList>
    </citation>
    <scope>NUCLEOTIDE SEQUENCE</scope>
    <source>
        <strain evidence="3">1S5</strain>
    </source>
</reference>
<dbReference type="InterPro" id="IPR055101">
    <property type="entry name" value="AIPR_N"/>
</dbReference>